<dbReference type="Gene3D" id="1.20.120.230">
    <property type="entry name" value="Alpha-catenin/vinculin-like"/>
    <property type="match status" value="1"/>
</dbReference>
<dbReference type="PANTHER" id="PTHR46180">
    <property type="entry name" value="VINCULIN"/>
    <property type="match status" value="1"/>
</dbReference>
<dbReference type="AlphaFoldDB" id="A0A1Y1VMR7"/>
<keyword evidence="6" id="KW-1185">Reference proteome</keyword>
<dbReference type="GO" id="GO:0007155">
    <property type="term" value="P:cell adhesion"/>
    <property type="evidence" value="ECO:0007669"/>
    <property type="project" value="InterPro"/>
</dbReference>
<proteinExistence type="inferred from homology"/>
<evidence type="ECO:0000313" key="5">
    <source>
        <dbReference type="EMBL" id="ORX60207.1"/>
    </source>
</evidence>
<dbReference type="Proteomes" id="UP000193719">
    <property type="component" value="Unassembled WGS sequence"/>
</dbReference>
<dbReference type="GO" id="GO:0005737">
    <property type="term" value="C:cytoplasm"/>
    <property type="evidence" value="ECO:0007669"/>
    <property type="project" value="UniProtKB-SubCell"/>
</dbReference>
<dbReference type="Pfam" id="PF01044">
    <property type="entry name" value="Vinculin"/>
    <property type="match status" value="1"/>
</dbReference>
<reference evidence="5 6" key="1">
    <citation type="submission" date="2016-08" db="EMBL/GenBank/DDBJ databases">
        <title>Genomes of anaerobic fungi encode conserved fungal cellulosomes for biomass hydrolysis.</title>
        <authorList>
            <consortium name="DOE Joint Genome Institute"/>
            <person name="Haitjema C.H."/>
            <person name="Gilmore S.P."/>
            <person name="Henske J.K."/>
            <person name="Solomon K.V."/>
            <person name="De Groot R."/>
            <person name="Kuo A."/>
            <person name="Mondo S.J."/>
            <person name="Salamov A.A."/>
            <person name="Labutti K."/>
            <person name="Zhao Z."/>
            <person name="Chiniquy J."/>
            <person name="Barry K."/>
            <person name="Brewer H.M."/>
            <person name="Purvine S.O."/>
            <person name="Wright A.T."/>
            <person name="Boxma B."/>
            <person name="Van Alen T."/>
            <person name="Hackstein J.H."/>
            <person name="Baker S.E."/>
            <person name="Grigoriev I.V."/>
            <person name="O'Malley M.A."/>
        </authorList>
    </citation>
    <scope>NUCLEOTIDE SEQUENCE [LARGE SCALE GENOMIC DNA]</scope>
    <source>
        <strain evidence="6">finn</strain>
    </source>
</reference>
<reference evidence="5 6" key="2">
    <citation type="submission" date="2016-08" db="EMBL/GenBank/DDBJ databases">
        <title>Pervasive Adenine N6-methylation of Active Genes in Fungi.</title>
        <authorList>
            <consortium name="DOE Joint Genome Institute"/>
            <person name="Mondo S.J."/>
            <person name="Dannebaum R.O."/>
            <person name="Kuo R.C."/>
            <person name="Labutti K."/>
            <person name="Haridas S."/>
            <person name="Kuo A."/>
            <person name="Salamov A."/>
            <person name="Ahrendt S.R."/>
            <person name="Lipzen A."/>
            <person name="Sullivan W."/>
            <person name="Andreopoulos W.B."/>
            <person name="Clum A."/>
            <person name="Lindquist E."/>
            <person name="Daum C."/>
            <person name="Ramamoorthy G.K."/>
            <person name="Gryganskyi A."/>
            <person name="Culley D."/>
            <person name="Magnuson J.K."/>
            <person name="James T.Y."/>
            <person name="O'Malley M.A."/>
            <person name="Stajich J.E."/>
            <person name="Spatafora J.W."/>
            <person name="Visel A."/>
            <person name="Grigoriev I.V."/>
        </authorList>
    </citation>
    <scope>NUCLEOTIDE SEQUENCE [LARGE SCALE GENOMIC DNA]</scope>
    <source>
        <strain evidence="6">finn</strain>
    </source>
</reference>
<dbReference type="SUPFAM" id="SSF47220">
    <property type="entry name" value="alpha-catenin/vinculin-like"/>
    <property type="match status" value="2"/>
</dbReference>
<dbReference type="InterPro" id="IPR036723">
    <property type="entry name" value="Alpha-catenin/vinculin-like_sf"/>
</dbReference>
<dbReference type="EMBL" id="MCFH01000002">
    <property type="protein sequence ID" value="ORX60207.1"/>
    <property type="molecule type" value="Genomic_DNA"/>
</dbReference>
<dbReference type="OrthoDB" id="29742at2759"/>
<dbReference type="Gene3D" id="1.20.120.810">
    <property type="entry name" value="Vinculin, Vh2 four-helix bundle"/>
    <property type="match status" value="1"/>
</dbReference>
<dbReference type="STRING" id="1754191.A0A1Y1VMR7"/>
<evidence type="ECO:0000256" key="2">
    <source>
        <dbReference type="ARBA" id="ARBA00008376"/>
    </source>
</evidence>
<organism evidence="5 6">
    <name type="scientific">Piromyces finnis</name>
    <dbReference type="NCBI Taxonomy" id="1754191"/>
    <lineage>
        <taxon>Eukaryota</taxon>
        <taxon>Fungi</taxon>
        <taxon>Fungi incertae sedis</taxon>
        <taxon>Chytridiomycota</taxon>
        <taxon>Chytridiomycota incertae sedis</taxon>
        <taxon>Neocallimastigomycetes</taxon>
        <taxon>Neocallimastigales</taxon>
        <taxon>Neocallimastigaceae</taxon>
        <taxon>Piromyces</taxon>
    </lineage>
</organism>
<dbReference type="GO" id="GO:0051015">
    <property type="term" value="F:actin filament binding"/>
    <property type="evidence" value="ECO:0007669"/>
    <property type="project" value="InterPro"/>
</dbReference>
<evidence type="ECO:0000313" key="6">
    <source>
        <dbReference type="Proteomes" id="UP000193719"/>
    </source>
</evidence>
<evidence type="ECO:0000256" key="3">
    <source>
        <dbReference type="ARBA" id="ARBA00022490"/>
    </source>
</evidence>
<accession>A0A1Y1VMR7</accession>
<keyword evidence="4" id="KW-0009">Actin-binding</keyword>
<comment type="caution">
    <text evidence="5">The sequence shown here is derived from an EMBL/GenBank/DDBJ whole genome shotgun (WGS) entry which is preliminary data.</text>
</comment>
<comment type="similarity">
    <text evidence="2">Belongs to the vinculin/alpha-catenin family.</text>
</comment>
<gene>
    <name evidence="5" type="ORF">BCR36DRAFT_342694</name>
</gene>
<name>A0A1Y1VMR7_9FUNG</name>
<dbReference type="InterPro" id="IPR017997">
    <property type="entry name" value="Vinculin"/>
</dbReference>
<comment type="subcellular location">
    <subcellularLocation>
        <location evidence="1">Cytoplasm</location>
    </subcellularLocation>
</comment>
<evidence type="ECO:0000256" key="1">
    <source>
        <dbReference type="ARBA" id="ARBA00004496"/>
    </source>
</evidence>
<dbReference type="InterPro" id="IPR006077">
    <property type="entry name" value="Vinculin/catenin"/>
</dbReference>
<keyword evidence="3" id="KW-0963">Cytoplasm</keyword>
<protein>
    <submittedName>
        <fullName evidence="5">Vinculin/alpha-catenin</fullName>
    </submittedName>
</protein>
<sequence>MFTATTKQVISPIADIVSQLIVRNAEAEQNNSAMEDISEYATVVVAQIQNFSNVVMDIISSQGSDEKLKIEMNDGNLIVQKAAEDMLSSAKHLKEDPCSKEGRRLLVDATKGILDGVTALLNSYDDYNVRKIVLLCEDLITYYEKCRDNTDTAKIIDAIKIASRYSVKLASLSTQRIAEFLSENLKKELQDAIDLLTKTSTLLISSCKAYIQNPQKEATINGFHDVCDTLIHATNEIKRIVQINEVDDTSVVKMGEISSIINAMENDERDMIKCIEKKDIQGFNTAQADYDKKSKDFIKEASDIVDKIEDENEKNKLQDLIESVRTSTNSVDVMGSKCILQKFDDQRANADLKNQIKYNTACAKYINGELNRQLMSSMAKTCDDISNKEDETTSFGNAYMKATSGQGQLQKEDIDRLSHSIDKLNDDYKTMNNKVSSEHDAMINENIEKKKENVDRMKHILLNALQATSENPDEPNLKKNLDNVASVWTDQVQGLKKSLIVEPGLFTTQELLNNTMGTFARCMKKLETEGDNLSDEEVEKLNKEALAAAKQFIEVAKYEMNNTEDEAYRMELLKEINEVEKILPILSQPYHASNKTDLLGAVRKLGDILGSLNGIMKLKLPQNNSILEPPTPPVIEEKPIIISQNVIPQSQTVQCNVTMAHTPAPVQATIIEPEPEPEPEEDDQPEIEPLPQEEASQFPIKAAGRELKLEAAQWYGSKNDIITKVNIVAQKMEELSLIHSKLTTNPIAKKEMIQKALEITQVTNSLLKDCKELAELCTDKRLKMQLLNTVERLNTLSQQLRVVTAVKASNPRDLDTDNQLFSCATNLTETMKRLLRDSEAASVRCNFKTTGLAALSIIKFKKNLKKSRAATAALKKQSTDTAKSTSVGVALQQ</sequence>
<evidence type="ECO:0000256" key="4">
    <source>
        <dbReference type="ARBA" id="ARBA00023203"/>
    </source>
</evidence>